<accession>A0A1B7MES3</accession>
<reference evidence="1 2" key="1">
    <citation type="submission" date="2016-06" db="EMBL/GenBank/DDBJ databases">
        <title>Comparative genomics of the ectomycorrhizal sister species Rhizopogon vinicolor and Rhizopogon vesiculosus (Basidiomycota: Boletales) reveals a divergence of the mating type B locus.</title>
        <authorList>
            <consortium name="DOE Joint Genome Institute"/>
            <person name="Mujic A.B."/>
            <person name="Kuo A."/>
            <person name="Tritt A."/>
            <person name="Lipzen A."/>
            <person name="Chen C."/>
            <person name="Johnson J."/>
            <person name="Sharma A."/>
            <person name="Barry K."/>
            <person name="Grigoriev I.V."/>
            <person name="Spatafora J.W."/>
        </authorList>
    </citation>
    <scope>NUCLEOTIDE SEQUENCE [LARGE SCALE GENOMIC DNA]</scope>
    <source>
        <strain evidence="1 2">AM-OR11-026</strain>
    </source>
</reference>
<gene>
    <name evidence="1" type="ORF">K503DRAFT_806377</name>
</gene>
<dbReference type="EMBL" id="KV449601">
    <property type="protein sequence ID" value="OAX31095.1"/>
    <property type="molecule type" value="Genomic_DNA"/>
</dbReference>
<sequence length="53" mass="5897">MAPRINANDAFLIDDIDAIDQCGEKRPAELNSKYEGLNLQDLSNFKSNATVQQ</sequence>
<dbReference type="AlphaFoldDB" id="A0A1B7MES3"/>
<evidence type="ECO:0000313" key="1">
    <source>
        <dbReference type="EMBL" id="OAX31095.1"/>
    </source>
</evidence>
<dbReference type="Proteomes" id="UP000092154">
    <property type="component" value="Unassembled WGS sequence"/>
</dbReference>
<dbReference type="InParanoid" id="A0A1B7MES3"/>
<dbReference type="STRING" id="1314800.A0A1B7MES3"/>
<proteinExistence type="predicted"/>
<name>A0A1B7MES3_9AGAM</name>
<evidence type="ECO:0000313" key="2">
    <source>
        <dbReference type="Proteomes" id="UP000092154"/>
    </source>
</evidence>
<dbReference type="OrthoDB" id="10661044at2759"/>
<protein>
    <submittedName>
        <fullName evidence="1">Uncharacterized protein</fullName>
    </submittedName>
</protein>
<organism evidence="1 2">
    <name type="scientific">Rhizopogon vinicolor AM-OR11-026</name>
    <dbReference type="NCBI Taxonomy" id="1314800"/>
    <lineage>
        <taxon>Eukaryota</taxon>
        <taxon>Fungi</taxon>
        <taxon>Dikarya</taxon>
        <taxon>Basidiomycota</taxon>
        <taxon>Agaricomycotina</taxon>
        <taxon>Agaricomycetes</taxon>
        <taxon>Agaricomycetidae</taxon>
        <taxon>Boletales</taxon>
        <taxon>Suillineae</taxon>
        <taxon>Rhizopogonaceae</taxon>
        <taxon>Rhizopogon</taxon>
    </lineage>
</organism>
<keyword evidence="2" id="KW-1185">Reference proteome</keyword>